<dbReference type="CDD" id="cd20354">
    <property type="entry name" value="Rcat_RBR_RNF14"/>
    <property type="match status" value="1"/>
</dbReference>
<feature type="domain" description="C3H1-type" evidence="13">
    <location>
        <begin position="382"/>
        <end position="409"/>
    </location>
</feature>
<dbReference type="PROSITE" id="PS51873">
    <property type="entry name" value="TRIAD"/>
    <property type="match status" value="1"/>
</dbReference>
<dbReference type="PROSITE" id="PS50103">
    <property type="entry name" value="ZF_C3H1"/>
    <property type="match status" value="1"/>
</dbReference>
<keyword evidence="6" id="KW-0677">Repeat</keyword>
<evidence type="ECO:0000256" key="1">
    <source>
        <dbReference type="ARBA" id="ARBA00001798"/>
    </source>
</evidence>
<feature type="zinc finger region" description="C3H1-type" evidence="11">
    <location>
        <begin position="382"/>
        <end position="409"/>
    </location>
</feature>
<feature type="domain" description="RING-type" evidence="15">
    <location>
        <begin position="270"/>
        <end position="559"/>
    </location>
</feature>
<keyword evidence="4" id="KW-0808">Transferase</keyword>
<evidence type="ECO:0000256" key="11">
    <source>
        <dbReference type="PROSITE-ProRule" id="PRU00723"/>
    </source>
</evidence>
<dbReference type="Gene3D" id="3.30.40.10">
    <property type="entry name" value="Zinc/RING finger domain, C3HC4 (zinc finger)"/>
    <property type="match status" value="1"/>
</dbReference>
<dbReference type="SMART" id="SM00591">
    <property type="entry name" value="RWD"/>
    <property type="match status" value="1"/>
</dbReference>
<evidence type="ECO:0000259" key="15">
    <source>
        <dbReference type="PROSITE" id="PS51873"/>
    </source>
</evidence>
<organism evidence="16">
    <name type="scientific">Emiliania huxleyi</name>
    <name type="common">Coccolithophore</name>
    <name type="synonym">Pontosphaera huxleyi</name>
    <dbReference type="NCBI Taxonomy" id="2903"/>
    <lineage>
        <taxon>Eukaryota</taxon>
        <taxon>Haptista</taxon>
        <taxon>Haptophyta</taxon>
        <taxon>Prymnesiophyceae</taxon>
        <taxon>Isochrysidales</taxon>
        <taxon>Noelaerhabdaceae</taxon>
        <taxon>Emiliania</taxon>
    </lineage>
</organism>
<evidence type="ECO:0000313" key="16">
    <source>
        <dbReference type="EMBL" id="CAE0548624.1"/>
    </source>
</evidence>
<keyword evidence="5 11" id="KW-0479">Metal-binding</keyword>
<comment type="pathway">
    <text evidence="2">Protein modification; protein ubiquitination.</text>
</comment>
<dbReference type="InterPro" id="IPR017907">
    <property type="entry name" value="Znf_RING_CS"/>
</dbReference>
<dbReference type="SMART" id="SM00647">
    <property type="entry name" value="IBR"/>
    <property type="match status" value="3"/>
</dbReference>
<dbReference type="InterPro" id="IPR002867">
    <property type="entry name" value="IBR_dom"/>
</dbReference>
<comment type="similarity">
    <text evidence="10">Belongs to the RBR family. RNF14 subfamily.</text>
</comment>
<dbReference type="Pfam" id="PF05773">
    <property type="entry name" value="RWD"/>
    <property type="match status" value="1"/>
</dbReference>
<dbReference type="Gene3D" id="4.10.1000.10">
    <property type="entry name" value="Zinc finger, CCCH-type"/>
    <property type="match status" value="1"/>
</dbReference>
<evidence type="ECO:0000259" key="14">
    <source>
        <dbReference type="PROSITE" id="PS50908"/>
    </source>
</evidence>
<dbReference type="GO" id="GO:0016567">
    <property type="term" value="P:protein ubiquitination"/>
    <property type="evidence" value="ECO:0007669"/>
    <property type="project" value="InterPro"/>
</dbReference>
<evidence type="ECO:0000256" key="10">
    <source>
        <dbReference type="ARBA" id="ARBA00044508"/>
    </source>
</evidence>
<sequence>MSSSDEEEQANELLVLQSVYGDNVLVGDSVTDNDGAALSAFSVDVEVALQTRVSLQVELGDHEPPVSEASSKAVAGFTSFVRDPRELVNAQTEAAAGVQAVLPTRSKSGRSLVATARFLPPLHLALVLPRDYPSSSPPRFTLSALWLDVEQLSLCAKALDKLWEDMAGNGVVFSWVEWLKHEAMALLGLDGNGYDGSDLEGGAPCLTLRPHGVKSAPAAENIDGCGGGSGSNGGSLDDVRVVAECESPNEALVAILQYAFEEEQRAFALEVHTCPICMDEVPGMACVAGVAAGCEHAVCRQCLRVMIETAVDSATIDGIRCPMPECRSELPAALIATLVPSETQCKWEGLRKEQLLAALPGLCYCPRCDPASAQYRHSGRPLLKGTLCKFWEAGACAAGSRCKFAHGESELVLPPQAVPCLPVDDSDLCICPECDFNFCAACYDPYHPGSECASLEARTAYLAARAARMVGQAASSSSHSSSRAAVHAKLAELKTLEVIKRTAKQCPSCRAAIERTEGCNHMQCRFCAAHFCWSCGQIIGSANPYDHFRSGGCVVFPTEGAPRPGGAGPLRLTAAQRREDRLARQLLNQQRGGQNLERLQHQLALRGKRCPTCGAVNHKEDNSNHIRCHHCRGSFCFLCRADLRRGMRGHFTSTHPQHSPLDEGGIAEALADLDLAVDVI</sequence>
<evidence type="ECO:0000256" key="8">
    <source>
        <dbReference type="ARBA" id="ARBA00022786"/>
    </source>
</evidence>
<proteinExistence type="inferred from homology"/>
<dbReference type="PROSITE" id="PS50089">
    <property type="entry name" value="ZF_RING_2"/>
    <property type="match status" value="1"/>
</dbReference>
<dbReference type="Gene3D" id="3.10.110.10">
    <property type="entry name" value="Ubiquitin Conjugating Enzyme"/>
    <property type="match status" value="1"/>
</dbReference>
<dbReference type="CDD" id="cd20336">
    <property type="entry name" value="Rcat_RBR"/>
    <property type="match status" value="1"/>
</dbReference>
<keyword evidence="9 11" id="KW-0862">Zinc</keyword>
<feature type="domain" description="RWD" evidence="14">
    <location>
        <begin position="11"/>
        <end position="186"/>
    </location>
</feature>
<dbReference type="SUPFAM" id="SSF90229">
    <property type="entry name" value="CCCH zinc finger"/>
    <property type="match status" value="1"/>
</dbReference>
<evidence type="ECO:0000256" key="2">
    <source>
        <dbReference type="ARBA" id="ARBA00004906"/>
    </source>
</evidence>
<reference evidence="16" key="1">
    <citation type="submission" date="2021-01" db="EMBL/GenBank/DDBJ databases">
        <authorList>
            <person name="Corre E."/>
            <person name="Pelletier E."/>
            <person name="Niang G."/>
            <person name="Scheremetjew M."/>
            <person name="Finn R."/>
            <person name="Kale V."/>
            <person name="Holt S."/>
            <person name="Cochrane G."/>
            <person name="Meng A."/>
            <person name="Brown T."/>
            <person name="Cohen L."/>
        </authorList>
    </citation>
    <scope>NUCLEOTIDE SEQUENCE</scope>
    <source>
        <strain evidence="16">379</strain>
    </source>
</reference>
<evidence type="ECO:0000256" key="6">
    <source>
        <dbReference type="ARBA" id="ARBA00022737"/>
    </source>
</evidence>
<dbReference type="Pfam" id="PF01485">
    <property type="entry name" value="IBR"/>
    <property type="match status" value="1"/>
</dbReference>
<dbReference type="Pfam" id="PF00642">
    <property type="entry name" value="zf-CCCH"/>
    <property type="match status" value="1"/>
</dbReference>
<comment type="catalytic activity">
    <reaction evidence="1">
        <text>[E2 ubiquitin-conjugating enzyme]-S-ubiquitinyl-L-cysteine + [acceptor protein]-L-lysine = [E2 ubiquitin-conjugating enzyme]-L-cysteine + [acceptor protein]-N(6)-ubiquitinyl-L-lysine.</text>
        <dbReference type="EC" id="2.3.2.31"/>
    </reaction>
</comment>
<dbReference type="Pfam" id="PF22191">
    <property type="entry name" value="IBR_1"/>
    <property type="match status" value="1"/>
</dbReference>
<evidence type="ECO:0000259" key="13">
    <source>
        <dbReference type="PROSITE" id="PS50103"/>
    </source>
</evidence>
<protein>
    <recommendedName>
        <fullName evidence="3">RBR-type E3 ubiquitin transferase</fullName>
        <ecNumber evidence="3">2.3.2.31</ecNumber>
    </recommendedName>
</protein>
<dbReference type="InterPro" id="IPR000571">
    <property type="entry name" value="Znf_CCCH"/>
</dbReference>
<dbReference type="InterPro" id="IPR047548">
    <property type="entry name" value="Rcat_RBR_RNF14"/>
</dbReference>
<evidence type="ECO:0000256" key="3">
    <source>
        <dbReference type="ARBA" id="ARBA00012251"/>
    </source>
</evidence>
<dbReference type="InterPro" id="IPR016135">
    <property type="entry name" value="UBQ-conjugating_enzyme/RWD"/>
</dbReference>
<keyword evidence="8" id="KW-0833">Ubl conjugation pathway</keyword>
<feature type="domain" description="RING-type" evidence="12">
    <location>
        <begin position="274"/>
        <end position="325"/>
    </location>
</feature>
<dbReference type="InterPro" id="IPR036855">
    <property type="entry name" value="Znf_CCCH_sf"/>
</dbReference>
<dbReference type="EMBL" id="HBIR01022215">
    <property type="protein sequence ID" value="CAE0548624.1"/>
    <property type="molecule type" value="Transcribed_RNA"/>
</dbReference>
<dbReference type="SMART" id="SM00356">
    <property type="entry name" value="ZnF_C3H1"/>
    <property type="match status" value="1"/>
</dbReference>
<dbReference type="SUPFAM" id="SSF54495">
    <property type="entry name" value="UBC-like"/>
    <property type="match status" value="1"/>
</dbReference>
<dbReference type="PROSITE" id="PS00518">
    <property type="entry name" value="ZF_RING_1"/>
    <property type="match status" value="1"/>
</dbReference>
<keyword evidence="7 11" id="KW-0863">Zinc-finger</keyword>
<evidence type="ECO:0000259" key="12">
    <source>
        <dbReference type="PROSITE" id="PS50089"/>
    </source>
</evidence>
<dbReference type="PANTHER" id="PTHR11685">
    <property type="entry name" value="RBR FAMILY RING FINGER AND IBR DOMAIN-CONTAINING"/>
    <property type="match status" value="1"/>
</dbReference>
<evidence type="ECO:0000256" key="5">
    <source>
        <dbReference type="ARBA" id="ARBA00022723"/>
    </source>
</evidence>
<dbReference type="InterPro" id="IPR031127">
    <property type="entry name" value="E3_UB_ligase_RBR"/>
</dbReference>
<name>A0A7S3SAJ3_EMIHU</name>
<dbReference type="EC" id="2.3.2.31" evidence="3"/>
<evidence type="ECO:0000256" key="9">
    <source>
        <dbReference type="ARBA" id="ARBA00022833"/>
    </source>
</evidence>
<accession>A0A7S3SAJ3</accession>
<dbReference type="PROSITE" id="PS50908">
    <property type="entry name" value="RWD"/>
    <property type="match status" value="1"/>
</dbReference>
<dbReference type="InterPro" id="IPR044066">
    <property type="entry name" value="TRIAD_supradom"/>
</dbReference>
<dbReference type="GO" id="GO:0008270">
    <property type="term" value="F:zinc ion binding"/>
    <property type="evidence" value="ECO:0007669"/>
    <property type="project" value="UniProtKB-KW"/>
</dbReference>
<dbReference type="CDD" id="cd23820">
    <property type="entry name" value="RWD_RNF14"/>
    <property type="match status" value="1"/>
</dbReference>
<dbReference type="InterPro" id="IPR006575">
    <property type="entry name" value="RWD_dom"/>
</dbReference>
<dbReference type="Gene3D" id="1.20.120.1750">
    <property type="match status" value="1"/>
</dbReference>
<evidence type="ECO:0000256" key="4">
    <source>
        <dbReference type="ARBA" id="ARBA00022679"/>
    </source>
</evidence>
<dbReference type="GO" id="GO:0061630">
    <property type="term" value="F:ubiquitin protein ligase activity"/>
    <property type="evidence" value="ECO:0007669"/>
    <property type="project" value="UniProtKB-EC"/>
</dbReference>
<dbReference type="AlphaFoldDB" id="A0A7S3SAJ3"/>
<dbReference type="InterPro" id="IPR001841">
    <property type="entry name" value="Znf_RING"/>
</dbReference>
<dbReference type="SUPFAM" id="SSF57850">
    <property type="entry name" value="RING/U-box"/>
    <property type="match status" value="3"/>
</dbReference>
<dbReference type="InterPro" id="IPR013083">
    <property type="entry name" value="Znf_RING/FYVE/PHD"/>
</dbReference>
<gene>
    <name evidence="16" type="ORF">EHUX00137_LOCUS16955</name>
</gene>
<evidence type="ECO:0000256" key="7">
    <source>
        <dbReference type="ARBA" id="ARBA00022771"/>
    </source>
</evidence>